<name>A0A9D4K658_DREPO</name>
<evidence type="ECO:0000259" key="2">
    <source>
        <dbReference type="Pfam" id="PF02932"/>
    </source>
</evidence>
<reference evidence="3" key="1">
    <citation type="journal article" date="2019" name="bioRxiv">
        <title>The Genome of the Zebra Mussel, Dreissena polymorpha: A Resource for Invasive Species Research.</title>
        <authorList>
            <person name="McCartney M.A."/>
            <person name="Auch B."/>
            <person name="Kono T."/>
            <person name="Mallez S."/>
            <person name="Zhang Y."/>
            <person name="Obille A."/>
            <person name="Becker A."/>
            <person name="Abrahante J.E."/>
            <person name="Garbe J."/>
            <person name="Badalamenti J.P."/>
            <person name="Herman A."/>
            <person name="Mangelson H."/>
            <person name="Liachko I."/>
            <person name="Sullivan S."/>
            <person name="Sone E.D."/>
            <person name="Koren S."/>
            <person name="Silverstein K.A.T."/>
            <person name="Beckman K.B."/>
            <person name="Gohl D.M."/>
        </authorList>
    </citation>
    <scope>NUCLEOTIDE SEQUENCE</scope>
    <source>
        <strain evidence="3">Duluth1</strain>
        <tissue evidence="3">Whole animal</tissue>
    </source>
</reference>
<dbReference type="SUPFAM" id="SSF90112">
    <property type="entry name" value="Neurotransmitter-gated ion-channel transmembrane pore"/>
    <property type="match status" value="1"/>
</dbReference>
<keyword evidence="4" id="KW-1185">Reference proteome</keyword>
<dbReference type="Pfam" id="PF02932">
    <property type="entry name" value="Neur_chan_memb"/>
    <property type="match status" value="1"/>
</dbReference>
<feature type="region of interest" description="Disordered" evidence="1">
    <location>
        <begin position="51"/>
        <end position="70"/>
    </location>
</feature>
<evidence type="ECO:0000313" key="4">
    <source>
        <dbReference type="Proteomes" id="UP000828390"/>
    </source>
</evidence>
<dbReference type="InterPro" id="IPR036719">
    <property type="entry name" value="Neuro-gated_channel_TM_sf"/>
</dbReference>
<proteinExistence type="predicted"/>
<sequence>MTVREGLPRISYATALDTYLNVCIVYEMAAMIEYEAVNYFTKVLPLEGGADSDEEAEAGPQAGKTPDTKAQGVLHQTEVHVCMCIETLLNGFIGIVQTNCFHS</sequence>
<comment type="caution">
    <text evidence="3">The sequence shown here is derived from an EMBL/GenBank/DDBJ whole genome shotgun (WGS) entry which is preliminary data.</text>
</comment>
<feature type="domain" description="Neurotransmitter-gated ion-channel transmembrane" evidence="2">
    <location>
        <begin position="2"/>
        <end position="42"/>
    </location>
</feature>
<evidence type="ECO:0000256" key="1">
    <source>
        <dbReference type="SAM" id="MobiDB-lite"/>
    </source>
</evidence>
<dbReference type="GO" id="GO:0006811">
    <property type="term" value="P:monoatomic ion transport"/>
    <property type="evidence" value="ECO:0007669"/>
    <property type="project" value="InterPro"/>
</dbReference>
<evidence type="ECO:0000313" key="3">
    <source>
        <dbReference type="EMBL" id="KAH3833637.1"/>
    </source>
</evidence>
<dbReference type="GO" id="GO:0016020">
    <property type="term" value="C:membrane"/>
    <property type="evidence" value="ECO:0007669"/>
    <property type="project" value="InterPro"/>
</dbReference>
<accession>A0A9D4K658</accession>
<organism evidence="3 4">
    <name type="scientific">Dreissena polymorpha</name>
    <name type="common">Zebra mussel</name>
    <name type="synonym">Mytilus polymorpha</name>
    <dbReference type="NCBI Taxonomy" id="45954"/>
    <lineage>
        <taxon>Eukaryota</taxon>
        <taxon>Metazoa</taxon>
        <taxon>Spiralia</taxon>
        <taxon>Lophotrochozoa</taxon>
        <taxon>Mollusca</taxon>
        <taxon>Bivalvia</taxon>
        <taxon>Autobranchia</taxon>
        <taxon>Heteroconchia</taxon>
        <taxon>Euheterodonta</taxon>
        <taxon>Imparidentia</taxon>
        <taxon>Neoheterodontei</taxon>
        <taxon>Myida</taxon>
        <taxon>Dreissenoidea</taxon>
        <taxon>Dreissenidae</taxon>
        <taxon>Dreissena</taxon>
    </lineage>
</organism>
<protein>
    <recommendedName>
        <fullName evidence="2">Neurotransmitter-gated ion-channel transmembrane domain-containing protein</fullName>
    </recommendedName>
</protein>
<dbReference type="Proteomes" id="UP000828390">
    <property type="component" value="Unassembled WGS sequence"/>
</dbReference>
<dbReference type="AlphaFoldDB" id="A0A9D4K658"/>
<dbReference type="InterPro" id="IPR006029">
    <property type="entry name" value="Neurotrans-gated_channel_TM"/>
</dbReference>
<dbReference type="Gene3D" id="6.10.250.2810">
    <property type="match status" value="1"/>
</dbReference>
<reference evidence="3" key="2">
    <citation type="submission" date="2020-11" db="EMBL/GenBank/DDBJ databases">
        <authorList>
            <person name="McCartney M.A."/>
            <person name="Auch B."/>
            <person name="Kono T."/>
            <person name="Mallez S."/>
            <person name="Becker A."/>
            <person name="Gohl D.M."/>
            <person name="Silverstein K.A.T."/>
            <person name="Koren S."/>
            <person name="Bechman K.B."/>
            <person name="Herman A."/>
            <person name="Abrahante J.E."/>
            <person name="Garbe J."/>
        </authorList>
    </citation>
    <scope>NUCLEOTIDE SEQUENCE</scope>
    <source>
        <strain evidence="3">Duluth1</strain>
        <tissue evidence="3">Whole animal</tissue>
    </source>
</reference>
<dbReference type="EMBL" id="JAIWYP010000004">
    <property type="protein sequence ID" value="KAH3833637.1"/>
    <property type="molecule type" value="Genomic_DNA"/>
</dbReference>
<gene>
    <name evidence="3" type="ORF">DPMN_106950</name>
</gene>